<evidence type="ECO:0000259" key="4">
    <source>
        <dbReference type="Pfam" id="PF08241"/>
    </source>
</evidence>
<gene>
    <name evidence="5" type="ORF">CMC5_082200</name>
</gene>
<keyword evidence="3 5" id="KW-0808">Transferase</keyword>
<protein>
    <submittedName>
        <fullName evidence="5">Methyltransferase</fullName>
        <ecNumber evidence="5">2.1.1.-</ecNumber>
    </submittedName>
</protein>
<dbReference type="KEGG" id="ccro:CMC5_082200"/>
<evidence type="ECO:0000256" key="2">
    <source>
        <dbReference type="ARBA" id="ARBA00022603"/>
    </source>
</evidence>
<keyword evidence="2 5" id="KW-0489">Methyltransferase</keyword>
<dbReference type="GO" id="GO:0032259">
    <property type="term" value="P:methylation"/>
    <property type="evidence" value="ECO:0007669"/>
    <property type="project" value="UniProtKB-KW"/>
</dbReference>
<feature type="domain" description="Methyltransferase type 11" evidence="4">
    <location>
        <begin position="40"/>
        <end position="134"/>
    </location>
</feature>
<evidence type="ECO:0000256" key="3">
    <source>
        <dbReference type="ARBA" id="ARBA00022679"/>
    </source>
</evidence>
<dbReference type="InterPro" id="IPR013216">
    <property type="entry name" value="Methyltransf_11"/>
</dbReference>
<accession>A0A0K1ETK2</accession>
<proteinExistence type="inferred from homology"/>
<dbReference type="InterPro" id="IPR029063">
    <property type="entry name" value="SAM-dependent_MTases_sf"/>
</dbReference>
<evidence type="ECO:0000256" key="1">
    <source>
        <dbReference type="ARBA" id="ARBA00008361"/>
    </source>
</evidence>
<name>A0A0K1ETK2_CHOCO</name>
<dbReference type="EMBL" id="CP012159">
    <property type="protein sequence ID" value="AKT43982.1"/>
    <property type="molecule type" value="Genomic_DNA"/>
</dbReference>
<dbReference type="Gene3D" id="3.40.50.150">
    <property type="entry name" value="Vaccinia Virus protein VP39"/>
    <property type="match status" value="1"/>
</dbReference>
<sequence>MRIDFGRTARDYARHRVGFPASLFPRLADRRVGLLGQKILDLGTGTGALARGFATRGCSVTGVDIAPSLLAAAARLDEEAGVAVAYVASRVEELPFPDQSFDAVTAGQCWHWFDRAAALAEARRVLRPGGALVLATFDWLSLPGNPVEATEALIERHNPTQPKPHIQFGHTTGIYPRWTRDLDEGGFVGVETFSYDHPVAYSHEGWRGRIRASQGVGASLPDEEVTRFDAELAALLRERFPEDPLTILHRVFVAMGRLPEASG</sequence>
<dbReference type="OrthoDB" id="9797252at2"/>
<reference evidence="5 6" key="1">
    <citation type="submission" date="2015-07" db="EMBL/GenBank/DDBJ databases">
        <title>Genome analysis of myxobacterium Chondromyces crocatus Cm c5 reveals a high potential for natural compound synthesis and the genetic basis for the loss of fruiting body formation.</title>
        <authorList>
            <person name="Zaburannyi N."/>
            <person name="Bunk B."/>
            <person name="Maier J."/>
            <person name="Overmann J."/>
            <person name="Mueller R."/>
        </authorList>
    </citation>
    <scope>NUCLEOTIDE SEQUENCE [LARGE SCALE GENOMIC DNA]</scope>
    <source>
        <strain evidence="5 6">Cm c5</strain>
    </source>
</reference>
<dbReference type="Proteomes" id="UP000067626">
    <property type="component" value="Chromosome"/>
</dbReference>
<dbReference type="GO" id="GO:0008757">
    <property type="term" value="F:S-adenosylmethionine-dependent methyltransferase activity"/>
    <property type="evidence" value="ECO:0007669"/>
    <property type="project" value="InterPro"/>
</dbReference>
<dbReference type="RefSeq" id="WP_050435379.1">
    <property type="nucleotide sequence ID" value="NZ_CP012159.1"/>
</dbReference>
<dbReference type="PATRIC" id="fig|52.7.peg.9038"/>
<keyword evidence="6" id="KW-1185">Reference proteome</keyword>
<evidence type="ECO:0000313" key="5">
    <source>
        <dbReference type="EMBL" id="AKT43982.1"/>
    </source>
</evidence>
<dbReference type="AlphaFoldDB" id="A0A0K1ETK2"/>
<dbReference type="PANTHER" id="PTHR44942">
    <property type="entry name" value="METHYLTRANSF_11 DOMAIN-CONTAINING PROTEIN"/>
    <property type="match status" value="1"/>
</dbReference>
<dbReference type="STRING" id="52.CMC5_082200"/>
<evidence type="ECO:0000313" key="6">
    <source>
        <dbReference type="Proteomes" id="UP000067626"/>
    </source>
</evidence>
<dbReference type="SUPFAM" id="SSF53335">
    <property type="entry name" value="S-adenosyl-L-methionine-dependent methyltransferases"/>
    <property type="match status" value="1"/>
</dbReference>
<comment type="similarity">
    <text evidence="1">Belongs to the methyltransferase superfamily.</text>
</comment>
<dbReference type="PANTHER" id="PTHR44942:SF4">
    <property type="entry name" value="METHYLTRANSFERASE TYPE 11 DOMAIN-CONTAINING PROTEIN"/>
    <property type="match status" value="1"/>
</dbReference>
<dbReference type="InterPro" id="IPR051052">
    <property type="entry name" value="Diverse_substrate_MTase"/>
</dbReference>
<dbReference type="CDD" id="cd02440">
    <property type="entry name" value="AdoMet_MTases"/>
    <property type="match status" value="1"/>
</dbReference>
<organism evidence="5 6">
    <name type="scientific">Chondromyces crocatus</name>
    <dbReference type="NCBI Taxonomy" id="52"/>
    <lineage>
        <taxon>Bacteria</taxon>
        <taxon>Pseudomonadati</taxon>
        <taxon>Myxococcota</taxon>
        <taxon>Polyangia</taxon>
        <taxon>Polyangiales</taxon>
        <taxon>Polyangiaceae</taxon>
        <taxon>Chondromyces</taxon>
    </lineage>
</organism>
<dbReference type="EC" id="2.1.1.-" evidence="5"/>
<dbReference type="Pfam" id="PF08241">
    <property type="entry name" value="Methyltransf_11"/>
    <property type="match status" value="1"/>
</dbReference>